<dbReference type="InterPro" id="IPR031468">
    <property type="entry name" value="SMP_LBD"/>
</dbReference>
<dbReference type="GO" id="GO:0006869">
    <property type="term" value="P:lipid transport"/>
    <property type="evidence" value="ECO:0007669"/>
    <property type="project" value="UniProtKB-KW"/>
</dbReference>
<dbReference type="Gene3D" id="2.100.10.50">
    <property type="match status" value="1"/>
</dbReference>
<accession>A0A7S4IGB7</accession>
<evidence type="ECO:0000256" key="2">
    <source>
        <dbReference type="ARBA" id="ARBA00022448"/>
    </source>
</evidence>
<dbReference type="PANTHER" id="PTHR46980">
    <property type="entry name" value="TRICALBIN-1-RELATED"/>
    <property type="match status" value="1"/>
</dbReference>
<keyword evidence="2" id="KW-0813">Transport</keyword>
<dbReference type="InterPro" id="IPR000008">
    <property type="entry name" value="C2_dom"/>
</dbReference>
<feature type="domain" description="C2" evidence="8">
    <location>
        <begin position="486"/>
        <end position="609"/>
    </location>
</feature>
<dbReference type="InterPro" id="IPR035892">
    <property type="entry name" value="C2_domain_sf"/>
</dbReference>
<evidence type="ECO:0000256" key="6">
    <source>
        <dbReference type="SAM" id="Phobius"/>
    </source>
</evidence>
<evidence type="ECO:0000256" key="1">
    <source>
        <dbReference type="ARBA" id="ARBA00004370"/>
    </source>
</evidence>
<name>A0A7S4IGB7_9EUKA</name>
<feature type="domain" description="PH" evidence="7">
    <location>
        <begin position="700"/>
        <end position="800"/>
    </location>
</feature>
<dbReference type="Gene3D" id="2.60.40.150">
    <property type="entry name" value="C2 domain"/>
    <property type="match status" value="1"/>
</dbReference>
<dbReference type="Pfam" id="PF00169">
    <property type="entry name" value="PH"/>
    <property type="match status" value="1"/>
</dbReference>
<feature type="domain" description="MABP" evidence="9">
    <location>
        <begin position="329"/>
        <end position="490"/>
    </location>
</feature>
<dbReference type="PANTHER" id="PTHR46980:SF2">
    <property type="entry name" value="TRICALBIN-1-RELATED"/>
    <property type="match status" value="1"/>
</dbReference>
<organism evidence="11">
    <name type="scientific">Vannella robusta</name>
    <dbReference type="NCBI Taxonomy" id="1487602"/>
    <lineage>
        <taxon>Eukaryota</taxon>
        <taxon>Amoebozoa</taxon>
        <taxon>Discosea</taxon>
        <taxon>Flabellinia</taxon>
        <taxon>Vannellidae</taxon>
        <taxon>Vannella</taxon>
    </lineage>
</organism>
<reference evidence="11" key="1">
    <citation type="submission" date="2021-01" db="EMBL/GenBank/DDBJ databases">
        <authorList>
            <person name="Corre E."/>
            <person name="Pelletier E."/>
            <person name="Niang G."/>
            <person name="Scheremetjew M."/>
            <person name="Finn R."/>
            <person name="Kale V."/>
            <person name="Holt S."/>
            <person name="Cochrane G."/>
            <person name="Meng A."/>
            <person name="Brown T."/>
            <person name="Cohen L."/>
        </authorList>
    </citation>
    <scope>NUCLEOTIDE SEQUENCE</scope>
    <source>
        <strain evidence="11">DIVA3 518/3/11/1/6</strain>
    </source>
</reference>
<evidence type="ECO:0000313" key="11">
    <source>
        <dbReference type="EMBL" id="CAE2228596.1"/>
    </source>
</evidence>
<proteinExistence type="predicted"/>
<dbReference type="PROSITE" id="PS50003">
    <property type="entry name" value="PH_DOMAIN"/>
    <property type="match status" value="1"/>
</dbReference>
<dbReference type="PROSITE" id="PS51498">
    <property type="entry name" value="MABP"/>
    <property type="match status" value="1"/>
</dbReference>
<feature type="transmembrane region" description="Helical" evidence="6">
    <location>
        <begin position="79"/>
        <end position="108"/>
    </location>
</feature>
<dbReference type="InterPro" id="IPR052455">
    <property type="entry name" value="Tricalbin_domain"/>
</dbReference>
<keyword evidence="3" id="KW-0445">Lipid transport</keyword>
<evidence type="ECO:0000259" key="7">
    <source>
        <dbReference type="PROSITE" id="PS50003"/>
    </source>
</evidence>
<keyword evidence="5 6" id="KW-0472">Membrane</keyword>
<protein>
    <submittedName>
        <fullName evidence="11">Uncharacterized protein</fullName>
    </submittedName>
</protein>
<evidence type="ECO:0000256" key="4">
    <source>
        <dbReference type="ARBA" id="ARBA00023121"/>
    </source>
</evidence>
<keyword evidence="6" id="KW-0812">Transmembrane</keyword>
<keyword evidence="4" id="KW-0446">Lipid-binding</keyword>
<feature type="domain" description="SMP-LTD" evidence="10">
    <location>
        <begin position="135"/>
        <end position="318"/>
    </location>
</feature>
<evidence type="ECO:0000259" key="8">
    <source>
        <dbReference type="PROSITE" id="PS50004"/>
    </source>
</evidence>
<keyword evidence="6" id="KW-1133">Transmembrane helix</keyword>
<comment type="subcellular location">
    <subcellularLocation>
        <location evidence="1">Membrane</location>
    </subcellularLocation>
</comment>
<dbReference type="GO" id="GO:0016020">
    <property type="term" value="C:membrane"/>
    <property type="evidence" value="ECO:0007669"/>
    <property type="project" value="UniProtKB-SubCell"/>
</dbReference>
<dbReference type="SUPFAM" id="SSF49562">
    <property type="entry name" value="C2 domain (Calcium/lipid-binding domain, CaLB)"/>
    <property type="match status" value="1"/>
</dbReference>
<evidence type="ECO:0000256" key="5">
    <source>
        <dbReference type="ARBA" id="ARBA00023136"/>
    </source>
</evidence>
<dbReference type="InterPro" id="IPR023341">
    <property type="entry name" value="MABP"/>
</dbReference>
<dbReference type="InterPro" id="IPR011993">
    <property type="entry name" value="PH-like_dom_sf"/>
</dbReference>
<dbReference type="GO" id="GO:0008289">
    <property type="term" value="F:lipid binding"/>
    <property type="evidence" value="ECO:0007669"/>
    <property type="project" value="UniProtKB-KW"/>
</dbReference>
<dbReference type="SMART" id="SM00233">
    <property type="entry name" value="PH"/>
    <property type="match status" value="1"/>
</dbReference>
<dbReference type="Gene3D" id="2.30.29.30">
    <property type="entry name" value="Pleckstrin-homology domain (PH domain)/Phosphotyrosine-binding domain (PTB)"/>
    <property type="match status" value="1"/>
</dbReference>
<dbReference type="Pfam" id="PF00168">
    <property type="entry name" value="C2"/>
    <property type="match status" value="1"/>
</dbReference>
<evidence type="ECO:0000256" key="3">
    <source>
        <dbReference type="ARBA" id="ARBA00023055"/>
    </source>
</evidence>
<dbReference type="InterPro" id="IPR001849">
    <property type="entry name" value="PH_domain"/>
</dbReference>
<dbReference type="SUPFAM" id="SSF50729">
    <property type="entry name" value="PH domain-like"/>
    <property type="match status" value="1"/>
</dbReference>
<sequence length="827" mass="90917">MPAADPIDTSTEPLVSKEIPADVPAEPLVSKEVPQAVAVEEKVVVKEPAKEPVKEGPKGPSMMQKVTTLLKENVFLQHILLVPLVILLTYFIGGIIIWPIFLAASVFLSVKSIRKRKQDVYEAFVASLEEDNIDDVQEVAWLNQIVTKYWISCVPALVKPHIDGVSKTLTDSKPAFIHKLEIGKWTFGKKGPRFSQIRTTKEPDASKYVLDGELTFVPDFSLELRIEPVKLIVVKILLTDVVFKGRLRIRFNLNKESPNASIVSVCFVGDPLIEFSIRPMGSVDMLSLPKVYEWLNETIINAIKPLMVWPQKLQFTLGQGEVVSEHSIDEPITDIAIIDKDELSEPPGYLIVEKALNSALPAAINHGNPPPAKELYLTYRRAPAGEPITGLAVVCPSQGDVVPEGFTMIEKTPNGLSANLNAGTKAPEVFLCYGKHPGPPITGLGIMNISKAVTFDDSYTRLDITPSGKLANINAGTNGDPSFFAYRGGSKSFLGYPLLVTNPERGMLRVGLIEGSDLKAADVCGTSDPYCVFTVGPLDAKKLPKQKSSVIEYTLNPVWNESFVFEASVEDILTINLYDKDVVGSDDFLGRIQVPLNTLMCGMTVEQWIPLQLVSKGFLRLTFTAVNFGLPAEGEVKAVEVLECQGSTGMFSKLTGSKGGIKPVPFMRGTSSSGVIRNKTARPIKVVKQEIKVKPPGTEFISLSGHVEKLPTKSVMIGISQGWQRRWFVLHEHKLSYYRSSKDAASHTLGSVGLKNATIDTDEENEFTFNVKTKAKTIQCKVSNEEEFVEWYHALKTNIALSDNVKSRFEQSEVDENSEDDLATAEA</sequence>
<dbReference type="PROSITE" id="PS51847">
    <property type="entry name" value="SMP"/>
    <property type="match status" value="1"/>
</dbReference>
<dbReference type="EMBL" id="HBKP01017172">
    <property type="protein sequence ID" value="CAE2228596.1"/>
    <property type="molecule type" value="Transcribed_RNA"/>
</dbReference>
<evidence type="ECO:0000259" key="10">
    <source>
        <dbReference type="PROSITE" id="PS51847"/>
    </source>
</evidence>
<dbReference type="AlphaFoldDB" id="A0A7S4IGB7"/>
<dbReference type="SMART" id="SM00239">
    <property type="entry name" value="C2"/>
    <property type="match status" value="1"/>
</dbReference>
<dbReference type="CDD" id="cd00030">
    <property type="entry name" value="C2"/>
    <property type="match status" value="1"/>
</dbReference>
<evidence type="ECO:0000259" key="9">
    <source>
        <dbReference type="PROSITE" id="PS51498"/>
    </source>
</evidence>
<dbReference type="GO" id="GO:0005737">
    <property type="term" value="C:cytoplasm"/>
    <property type="evidence" value="ECO:0007669"/>
    <property type="project" value="UniProtKB-ARBA"/>
</dbReference>
<gene>
    <name evidence="11" type="ORF">VSP0166_LOCUS12164</name>
</gene>
<dbReference type="PROSITE" id="PS50004">
    <property type="entry name" value="C2"/>
    <property type="match status" value="1"/>
</dbReference>